<dbReference type="InterPro" id="IPR050490">
    <property type="entry name" value="Bact_solute-bd_prot1"/>
</dbReference>
<evidence type="ECO:0000256" key="4">
    <source>
        <dbReference type="SAM" id="Phobius"/>
    </source>
</evidence>
<sequence>MKKTEKVSTTVYPWYTDHYLFVILGYAVLLLLLLPLLAGCVSKKEPSGDGVTTIVFKHGKIAGDPALFRKLIDRFEARNPDIKVKDETLPASTDEQHQFYVINLEGKSSDFDVLSMDVIWVPEFARTGWLKNLSILIPEDKRDEFFPGPMQAVTYKGSVYAVPWYIDAGLLYYRKDLLNKYGFPPPRTWQELVKTARYIMEKEPQIYGFIWQGKQYEGLVCNVLEYFRSNGGDVLRNGKVVINSPENVEALQFMVDLIRKYKVTPPLVLTAIEEPTRHIFGSGRALFMRNWPYAWNIFQREGSAIRGKIGVSRLPSFPGKSSASTLGGWQLGINRYSKNPGASEKFVKFLTSPESQKTLALTIGYKPTRKSL</sequence>
<dbReference type="PANTHER" id="PTHR43649:SF34">
    <property type="entry name" value="ABC TRANSPORTER PERIPLASMIC-BINDING PROTEIN YCJN-RELATED"/>
    <property type="match status" value="1"/>
</dbReference>
<evidence type="ECO:0000256" key="3">
    <source>
        <dbReference type="ARBA" id="ARBA00022729"/>
    </source>
</evidence>
<keyword evidence="4" id="KW-0472">Membrane</keyword>
<feature type="transmembrane region" description="Helical" evidence="4">
    <location>
        <begin position="20"/>
        <end position="38"/>
    </location>
</feature>
<keyword evidence="4" id="KW-1133">Transmembrane helix</keyword>
<dbReference type="AlphaFoldDB" id="A0A3B1D9X5"/>
<protein>
    <submittedName>
        <fullName evidence="5">Maltodextrin ABC transporter, substrate-binding protein MdxE</fullName>
    </submittedName>
</protein>
<evidence type="ECO:0000256" key="1">
    <source>
        <dbReference type="ARBA" id="ARBA00008520"/>
    </source>
</evidence>
<dbReference type="EMBL" id="UOGI01000028">
    <property type="protein sequence ID" value="VAX28575.1"/>
    <property type="molecule type" value="Genomic_DNA"/>
</dbReference>
<dbReference type="Pfam" id="PF01547">
    <property type="entry name" value="SBP_bac_1"/>
    <property type="match status" value="1"/>
</dbReference>
<dbReference type="SUPFAM" id="SSF53850">
    <property type="entry name" value="Periplasmic binding protein-like II"/>
    <property type="match status" value="1"/>
</dbReference>
<proteinExistence type="inferred from homology"/>
<dbReference type="InterPro" id="IPR006059">
    <property type="entry name" value="SBP"/>
</dbReference>
<reference evidence="5" key="1">
    <citation type="submission" date="2018-06" db="EMBL/GenBank/DDBJ databases">
        <authorList>
            <person name="Zhirakovskaya E."/>
        </authorList>
    </citation>
    <scope>NUCLEOTIDE SEQUENCE</scope>
</reference>
<evidence type="ECO:0000256" key="2">
    <source>
        <dbReference type="ARBA" id="ARBA00022448"/>
    </source>
</evidence>
<feature type="non-terminal residue" evidence="5">
    <location>
        <position position="372"/>
    </location>
</feature>
<gene>
    <name evidence="5" type="ORF">MNBD_NITROSPIRAE03-68</name>
</gene>
<dbReference type="Gene3D" id="3.40.190.10">
    <property type="entry name" value="Periplasmic binding protein-like II"/>
    <property type="match status" value="2"/>
</dbReference>
<keyword evidence="2" id="KW-0813">Transport</keyword>
<keyword evidence="4" id="KW-0812">Transmembrane</keyword>
<dbReference type="PANTHER" id="PTHR43649">
    <property type="entry name" value="ARABINOSE-BINDING PROTEIN-RELATED"/>
    <property type="match status" value="1"/>
</dbReference>
<comment type="similarity">
    <text evidence="1">Belongs to the bacterial solute-binding protein 1 family.</text>
</comment>
<keyword evidence="3" id="KW-0732">Signal</keyword>
<dbReference type="CDD" id="cd14750">
    <property type="entry name" value="PBP2_TMBP"/>
    <property type="match status" value="1"/>
</dbReference>
<evidence type="ECO:0000313" key="5">
    <source>
        <dbReference type="EMBL" id="VAX28575.1"/>
    </source>
</evidence>
<organism evidence="5">
    <name type="scientific">hydrothermal vent metagenome</name>
    <dbReference type="NCBI Taxonomy" id="652676"/>
    <lineage>
        <taxon>unclassified sequences</taxon>
        <taxon>metagenomes</taxon>
        <taxon>ecological metagenomes</taxon>
    </lineage>
</organism>
<name>A0A3B1D9X5_9ZZZZ</name>
<accession>A0A3B1D9X5</accession>